<dbReference type="PANTHER" id="PTHR24414">
    <property type="entry name" value="F-BOX/KELCH-REPEAT PROTEIN SKIP4"/>
    <property type="match status" value="1"/>
</dbReference>
<dbReference type="PROSITE" id="PS50181">
    <property type="entry name" value="FBOX"/>
    <property type="match status" value="1"/>
</dbReference>
<organism evidence="2 3">
    <name type="scientific">Arabidopsis thaliana x Arabidopsis arenosa</name>
    <dbReference type="NCBI Taxonomy" id="1240361"/>
    <lineage>
        <taxon>Eukaryota</taxon>
        <taxon>Viridiplantae</taxon>
        <taxon>Streptophyta</taxon>
        <taxon>Embryophyta</taxon>
        <taxon>Tracheophyta</taxon>
        <taxon>Spermatophyta</taxon>
        <taxon>Magnoliopsida</taxon>
        <taxon>eudicotyledons</taxon>
        <taxon>Gunneridae</taxon>
        <taxon>Pentapetalae</taxon>
        <taxon>rosids</taxon>
        <taxon>malvids</taxon>
        <taxon>Brassicales</taxon>
        <taxon>Brassicaceae</taxon>
        <taxon>Camelineae</taxon>
        <taxon>Arabidopsis</taxon>
    </lineage>
</organism>
<dbReference type="Pfam" id="PF00646">
    <property type="entry name" value="F-box"/>
    <property type="match status" value="1"/>
</dbReference>
<dbReference type="SMART" id="SM00612">
    <property type="entry name" value="Kelch"/>
    <property type="match status" value="2"/>
</dbReference>
<keyword evidence="3" id="KW-1185">Reference proteome</keyword>
<accession>A0A8T2BJ64</accession>
<evidence type="ECO:0000313" key="3">
    <source>
        <dbReference type="Proteomes" id="UP000694240"/>
    </source>
</evidence>
<dbReference type="SMART" id="SM00256">
    <property type="entry name" value="FBOX"/>
    <property type="match status" value="1"/>
</dbReference>
<dbReference type="PANTHER" id="PTHR24414:SF184">
    <property type="entry name" value="GALACTOSE OXIDASE_KELCH REPEAT SUPERFAMILY PROTEIN"/>
    <property type="match status" value="1"/>
</dbReference>
<protein>
    <submittedName>
        <fullName evidence="2">F-box domain</fullName>
    </submittedName>
</protein>
<evidence type="ECO:0000313" key="2">
    <source>
        <dbReference type="EMBL" id="KAG7585134.1"/>
    </source>
</evidence>
<dbReference type="EMBL" id="JAEFBK010000007">
    <property type="protein sequence ID" value="KAG7585134.1"/>
    <property type="molecule type" value="Genomic_DNA"/>
</dbReference>
<comment type="caution">
    <text evidence="2">The sequence shown here is derived from an EMBL/GenBank/DDBJ whole genome shotgun (WGS) entry which is preliminary data.</text>
</comment>
<gene>
    <name evidence="2" type="ORF">ISN45_Aa02g005030</name>
</gene>
<sequence>MNDDEEPPLKKNKLPIEPTLNLSLPEDLIVSILARVSRLSYRNLSLVCKRFHWLLTSGELHRIRSLSGCTENCLYVCLRFSHNDHIPRWFMLRRRPNETLTNDTRKKKKKNKSSGYVLETIPFPHPPPAHGWGLVAVGSNIYNIGGSIYGCRSNSVSILDCWSNTWLKAPSMQVDRCRPSANFLDGKIYVTGGYTSYKNASHWMEVFDLKTKTWEPVLSSAGRMTLYKSKNVVVDGKLYIFGNKGVVYNPKDDTWDSLGPEMNLGSKWFSSCVIENVLYYYYYEEGIKWYDTKARSWRSLLNGMSKLPKFARHANVRLADYGGKMALFWDKYVASGGGRDYENRMIWCAMIALERSYRGEIWGKVEWFDAVLPNPIPKEYDFEYVGCVNV</sequence>
<dbReference type="InterPro" id="IPR057499">
    <property type="entry name" value="Kelch_FKB95"/>
</dbReference>
<dbReference type="InterPro" id="IPR050354">
    <property type="entry name" value="F-box/kelch-repeat_ARATH"/>
</dbReference>
<dbReference type="AlphaFoldDB" id="A0A8T2BJ64"/>
<proteinExistence type="predicted"/>
<reference evidence="2 3" key="1">
    <citation type="submission" date="2020-12" db="EMBL/GenBank/DDBJ databases">
        <title>Concerted genomic and epigenomic changes stabilize Arabidopsis allopolyploids.</title>
        <authorList>
            <person name="Chen Z."/>
        </authorList>
    </citation>
    <scope>NUCLEOTIDE SEQUENCE [LARGE SCALE GENOMIC DNA]</scope>
    <source>
        <strain evidence="2">Allo738</strain>
        <tissue evidence="2">Leaf</tissue>
    </source>
</reference>
<dbReference type="InterPro" id="IPR006652">
    <property type="entry name" value="Kelch_1"/>
</dbReference>
<dbReference type="CDD" id="cd22152">
    <property type="entry name" value="F-box_AtAFR-like"/>
    <property type="match status" value="1"/>
</dbReference>
<feature type="domain" description="F-box" evidence="1">
    <location>
        <begin position="18"/>
        <end position="66"/>
    </location>
</feature>
<dbReference type="Proteomes" id="UP000694240">
    <property type="component" value="Chromosome 7"/>
</dbReference>
<name>A0A8T2BJ64_9BRAS</name>
<dbReference type="InterPro" id="IPR001810">
    <property type="entry name" value="F-box_dom"/>
</dbReference>
<dbReference type="Pfam" id="PF25210">
    <property type="entry name" value="Kelch_FKB95"/>
    <property type="match status" value="1"/>
</dbReference>
<evidence type="ECO:0000259" key="1">
    <source>
        <dbReference type="PROSITE" id="PS50181"/>
    </source>
</evidence>